<dbReference type="InterPro" id="IPR001077">
    <property type="entry name" value="COMT_C"/>
</dbReference>
<sequence length="477" mass="52852">MASLQELGAEVAKLCEALGSQLKAGNHPEPSFAVDGPERYPHDPAIQMSRFQLLDKIRDLLYLTTGPADFAFMEVPLFVSRSNGPPSQAPHSIIALHSPPSERVKETNTTKHFQKAQHDVINLNVLNEFDFFGIVPVEGGASYAEIAEATRLPEELVRRLLRYSFTMRVFAPDGPDRVAHTPFSAYVARNPMLKSWIGHNGDECRTAGLGFVRALREFTVGKPEVSQEIDEGGFSMIMPRRKDGSRTDFWKAAEDEPWRVKRFAEAMQVTGMSAMVSIDVVIDSFDWAGLGNATVVDVGGSDGHIMVPVARKHPSLDFVVQDLPRLEPDFKKFMAGAASDVAPRFAWQAHDFFKPQPALPGGKEADLYFLKHVLHDWPEKYAVKILQGLVPALKKPGARILLCDSLIPPLEEAGHLPKVAQKGMAMADMQMMMMFNAQERTPDIYARVVAKADPRLKIKNMISIPGALMSLIELALE</sequence>
<keyword evidence="3" id="KW-0949">S-adenosyl-L-methionine</keyword>
<dbReference type="Gene3D" id="1.10.10.10">
    <property type="entry name" value="Winged helix-like DNA-binding domain superfamily/Winged helix DNA-binding domain"/>
    <property type="match status" value="1"/>
</dbReference>
<dbReference type="Gene3D" id="3.40.50.150">
    <property type="entry name" value="Vaccinia Virus protein VP39"/>
    <property type="match status" value="1"/>
</dbReference>
<dbReference type="GO" id="GO:0032259">
    <property type="term" value="P:methylation"/>
    <property type="evidence" value="ECO:0007669"/>
    <property type="project" value="UniProtKB-KW"/>
</dbReference>
<keyword evidence="2" id="KW-0808">Transferase</keyword>
<feature type="domain" description="O-methyltransferase C-terminal" evidence="4">
    <location>
        <begin position="249"/>
        <end position="452"/>
    </location>
</feature>
<dbReference type="InterPro" id="IPR029063">
    <property type="entry name" value="SAM-dependent_MTases_sf"/>
</dbReference>
<dbReference type="Pfam" id="PF00891">
    <property type="entry name" value="Methyltransf_2"/>
    <property type="match status" value="1"/>
</dbReference>
<dbReference type="PANTHER" id="PTHR43712:SF12">
    <property type="entry name" value="STERIGMATOCYSTIN 8-O-METHYLTRANSFERASE"/>
    <property type="match status" value="1"/>
</dbReference>
<dbReference type="Proteomes" id="UP000319257">
    <property type="component" value="Unassembled WGS sequence"/>
</dbReference>
<dbReference type="RefSeq" id="XP_031000543.1">
    <property type="nucleotide sequence ID" value="XM_031134249.1"/>
</dbReference>
<dbReference type="GeneID" id="41978958"/>
<protein>
    <recommendedName>
        <fullName evidence="4">O-methyltransferase C-terminal domain-containing protein</fullName>
    </recommendedName>
</protein>
<reference evidence="5 6" key="1">
    <citation type="submission" date="2019-06" db="EMBL/GenBank/DDBJ databases">
        <title>Draft genome sequence of the filamentous fungus Phialemoniopsis curvata isolated from diesel fuel.</title>
        <authorList>
            <person name="Varaljay V.A."/>
            <person name="Lyon W.J."/>
            <person name="Crouch A.L."/>
            <person name="Drake C.E."/>
            <person name="Hollomon J.M."/>
            <person name="Nadeau L.J."/>
            <person name="Nunn H.S."/>
            <person name="Stevenson B.S."/>
            <person name="Bojanowski C.L."/>
            <person name="Crookes-Goodson W.J."/>
        </authorList>
    </citation>
    <scope>NUCLEOTIDE SEQUENCE [LARGE SCALE GENOMIC DNA]</scope>
    <source>
        <strain evidence="5 6">D216</strain>
    </source>
</reference>
<comment type="caution">
    <text evidence="5">The sequence shown here is derived from an EMBL/GenBank/DDBJ whole genome shotgun (WGS) entry which is preliminary data.</text>
</comment>
<dbReference type="SUPFAM" id="SSF53335">
    <property type="entry name" value="S-adenosyl-L-methionine-dependent methyltransferases"/>
    <property type="match status" value="1"/>
</dbReference>
<dbReference type="InParanoid" id="A0A507B931"/>
<name>A0A507B931_9PEZI</name>
<evidence type="ECO:0000313" key="6">
    <source>
        <dbReference type="Proteomes" id="UP000319257"/>
    </source>
</evidence>
<evidence type="ECO:0000256" key="3">
    <source>
        <dbReference type="ARBA" id="ARBA00022691"/>
    </source>
</evidence>
<accession>A0A507B931</accession>
<dbReference type="STRING" id="1093900.A0A507B931"/>
<dbReference type="SUPFAM" id="SSF46785">
    <property type="entry name" value="Winged helix' DNA-binding domain"/>
    <property type="match status" value="1"/>
</dbReference>
<organism evidence="5 6">
    <name type="scientific">Thyridium curvatum</name>
    <dbReference type="NCBI Taxonomy" id="1093900"/>
    <lineage>
        <taxon>Eukaryota</taxon>
        <taxon>Fungi</taxon>
        <taxon>Dikarya</taxon>
        <taxon>Ascomycota</taxon>
        <taxon>Pezizomycotina</taxon>
        <taxon>Sordariomycetes</taxon>
        <taxon>Sordariomycetidae</taxon>
        <taxon>Thyridiales</taxon>
        <taxon>Thyridiaceae</taxon>
        <taxon>Thyridium</taxon>
    </lineage>
</organism>
<evidence type="ECO:0000313" key="5">
    <source>
        <dbReference type="EMBL" id="TPX18832.1"/>
    </source>
</evidence>
<evidence type="ECO:0000259" key="4">
    <source>
        <dbReference type="Pfam" id="PF00891"/>
    </source>
</evidence>
<dbReference type="OrthoDB" id="1606438at2759"/>
<dbReference type="PANTHER" id="PTHR43712">
    <property type="entry name" value="PUTATIVE (AFU_ORTHOLOGUE AFUA_4G14580)-RELATED"/>
    <property type="match status" value="1"/>
</dbReference>
<keyword evidence="6" id="KW-1185">Reference proteome</keyword>
<evidence type="ECO:0000256" key="1">
    <source>
        <dbReference type="ARBA" id="ARBA00022603"/>
    </source>
</evidence>
<dbReference type="GO" id="GO:0008171">
    <property type="term" value="F:O-methyltransferase activity"/>
    <property type="evidence" value="ECO:0007669"/>
    <property type="project" value="InterPro"/>
</dbReference>
<dbReference type="InterPro" id="IPR036388">
    <property type="entry name" value="WH-like_DNA-bd_sf"/>
</dbReference>
<dbReference type="AlphaFoldDB" id="A0A507B931"/>
<evidence type="ECO:0000256" key="2">
    <source>
        <dbReference type="ARBA" id="ARBA00022679"/>
    </source>
</evidence>
<keyword evidence="1" id="KW-0489">Methyltransferase</keyword>
<dbReference type="InterPro" id="IPR016461">
    <property type="entry name" value="COMT-like"/>
</dbReference>
<dbReference type="InterPro" id="IPR036390">
    <property type="entry name" value="WH_DNA-bd_sf"/>
</dbReference>
<gene>
    <name evidence="5" type="ORF">E0L32_011511</name>
</gene>
<dbReference type="PROSITE" id="PS51683">
    <property type="entry name" value="SAM_OMT_II"/>
    <property type="match status" value="1"/>
</dbReference>
<proteinExistence type="predicted"/>
<dbReference type="EMBL" id="SKBQ01000108">
    <property type="protein sequence ID" value="TPX18832.1"/>
    <property type="molecule type" value="Genomic_DNA"/>
</dbReference>